<evidence type="ECO:0000259" key="2">
    <source>
        <dbReference type="PROSITE" id="PS50878"/>
    </source>
</evidence>
<reference evidence="3" key="1">
    <citation type="submission" date="2021-05" db="EMBL/GenBank/DDBJ databases">
        <authorList>
            <person name="Alioto T."/>
            <person name="Alioto T."/>
            <person name="Gomez Garrido J."/>
        </authorList>
    </citation>
    <scope>NUCLEOTIDE SEQUENCE</scope>
</reference>
<dbReference type="GO" id="GO:0071897">
    <property type="term" value="P:DNA biosynthetic process"/>
    <property type="evidence" value="ECO:0007669"/>
    <property type="project" value="UniProtKB-ARBA"/>
</dbReference>
<dbReference type="SUPFAM" id="SSF56219">
    <property type="entry name" value="DNase I-like"/>
    <property type="match status" value="1"/>
</dbReference>
<dbReference type="GO" id="GO:0003824">
    <property type="term" value="F:catalytic activity"/>
    <property type="evidence" value="ECO:0007669"/>
    <property type="project" value="InterPro"/>
</dbReference>
<keyword evidence="1" id="KW-0812">Transmembrane</keyword>
<dbReference type="Gene3D" id="3.60.10.10">
    <property type="entry name" value="Endonuclease/exonuclease/phosphatase"/>
    <property type="match status" value="1"/>
</dbReference>
<name>A0A8D8SFN8_9HEMI</name>
<feature type="domain" description="Reverse transcriptase" evidence="2">
    <location>
        <begin position="528"/>
        <end position="802"/>
    </location>
</feature>
<organism evidence="3">
    <name type="scientific">Cacopsylla melanoneura</name>
    <dbReference type="NCBI Taxonomy" id="428564"/>
    <lineage>
        <taxon>Eukaryota</taxon>
        <taxon>Metazoa</taxon>
        <taxon>Ecdysozoa</taxon>
        <taxon>Arthropoda</taxon>
        <taxon>Hexapoda</taxon>
        <taxon>Insecta</taxon>
        <taxon>Pterygota</taxon>
        <taxon>Neoptera</taxon>
        <taxon>Paraneoptera</taxon>
        <taxon>Hemiptera</taxon>
        <taxon>Sternorrhyncha</taxon>
        <taxon>Psylloidea</taxon>
        <taxon>Psyllidae</taxon>
        <taxon>Psyllinae</taxon>
        <taxon>Cacopsylla</taxon>
    </lineage>
</organism>
<dbReference type="InterPro" id="IPR005135">
    <property type="entry name" value="Endo/exonuclease/phosphatase"/>
</dbReference>
<keyword evidence="1" id="KW-0472">Membrane</keyword>
<dbReference type="EMBL" id="HBUF01217197">
    <property type="protein sequence ID" value="CAG6667741.1"/>
    <property type="molecule type" value="Transcribed_RNA"/>
</dbReference>
<dbReference type="PROSITE" id="PS50878">
    <property type="entry name" value="RT_POL"/>
    <property type="match status" value="1"/>
</dbReference>
<dbReference type="Gene3D" id="3.30.70.270">
    <property type="match status" value="1"/>
</dbReference>
<protein>
    <submittedName>
        <fullName evidence="3">Craniofacial development protein 2</fullName>
    </submittedName>
</protein>
<dbReference type="InterPro" id="IPR000477">
    <property type="entry name" value="RT_dom"/>
</dbReference>
<dbReference type="Pfam" id="PF00078">
    <property type="entry name" value="RVT_1"/>
    <property type="match status" value="1"/>
</dbReference>
<keyword evidence="1" id="KW-1133">Transmembrane helix</keyword>
<dbReference type="InterPro" id="IPR043502">
    <property type="entry name" value="DNA/RNA_pol_sf"/>
</dbReference>
<dbReference type="SUPFAM" id="SSF56672">
    <property type="entry name" value="DNA/RNA polymerases"/>
    <property type="match status" value="1"/>
</dbReference>
<dbReference type="PANTHER" id="PTHR47027:SF8">
    <property type="entry name" value="RIBONUCLEASE H"/>
    <property type="match status" value="1"/>
</dbReference>
<sequence length="1045" mass="121772">MAGKNYTMAPSSRQTFNGQGVRRISGSAMMIATWNVRSMFGDGRLENVLKEMKRMKINLLGISDTRWIGSGSKVVDEEGNMIYYSGNNDRRHLYGVAIIVDKEIRKSIESFTPISDRIMMIKIKTKIGYTNVIQVYAPTADKADEEVEAMYQDLQNLLKTTKQEDVNIIIGDFNAKVGSEAVDGCTGMFGLGDRNERGDRLVEFCQNEDFVIMNTTFKLPKRRLYTWKAPGDGINNAIRRNQIDYILIKRRFRNAVKSTKTYPGADVSSDHNPVVAKIEVRLKKVERKNNKKKTLDLSKLKNDDVADTIKQNVSVKMIDIKHQNAQTENVDEKWENIKTVLIKEGEDLLKPERIRRKPWITDEILDLMDERRRWKNIDVQKYKTTNKEIKKKIKEAKEKRWSEECLEIERYDRMYDSFNMHKKIKEMTGTTRKKTVGIVTEADGTIITDIKRKIKRWTEYVEELFHDDRPEQEERGLEEGIPIIKEEVLKALKNSKPRKAAGPDEVPSELLKLLDEDGIQLLLDLFNSIYQTGIIPEQWLTSTFITLPKKSNAKDCSDHRTIALMSHTLKLFLKIIHQRICLKLEKEISSSQFGFRQGMGTREALFSINILIQRCMDINRNIFACFIDFSKAFDNVQHKKLIDILKSKNIDDYDIRIISNLYWKQTARIKIDDELSEEVKIMQGVRQGCLLSPLLFNIYSEAIFEEAILEAKMGIKINGQFVNNLRYADDTVILSGTLHHLKSIMEKVSIACNRYGLKMNIKKTKFMIITKDQSNKLQNKKLYINNMEVERVQSYKYLGTWINSNGDTSKEIKCRVEIARSAFFKMRRSFSNRDLPVGLRTRMLRCYIFSTLLYGMESWTMKKADILKIQAFEMWCYRRVLNISWVDKITNQEVLRRMGKNEEHVKTIKNRKLQFFGHIVMRGEKYGLLQLIIEGKICGKRGRGRRRTNWLQNLREWYDYNTSQLFRAAKNHKTSTISTTYPNMYEALCSYLILTLHFYLATLLPLDVSSFAGAIIAHLALILFYFCMHMVFLNLRCLIYLDEIL</sequence>
<dbReference type="CDD" id="cd01650">
    <property type="entry name" value="RT_nLTR_like"/>
    <property type="match status" value="1"/>
</dbReference>
<dbReference type="InterPro" id="IPR043128">
    <property type="entry name" value="Rev_trsase/Diguanyl_cyclase"/>
</dbReference>
<dbReference type="AlphaFoldDB" id="A0A8D8SFN8"/>
<dbReference type="Pfam" id="PF03372">
    <property type="entry name" value="Exo_endo_phos"/>
    <property type="match status" value="1"/>
</dbReference>
<dbReference type="PANTHER" id="PTHR47027">
    <property type="entry name" value="REVERSE TRANSCRIPTASE DOMAIN-CONTAINING PROTEIN"/>
    <property type="match status" value="1"/>
</dbReference>
<feature type="transmembrane region" description="Helical" evidence="1">
    <location>
        <begin position="1011"/>
        <end position="1032"/>
    </location>
</feature>
<accession>A0A8D8SFN8</accession>
<dbReference type="InterPro" id="IPR036691">
    <property type="entry name" value="Endo/exonu/phosph_ase_sf"/>
</dbReference>
<dbReference type="CDD" id="cd09076">
    <property type="entry name" value="L1-EN"/>
    <property type="match status" value="1"/>
</dbReference>
<proteinExistence type="predicted"/>
<evidence type="ECO:0000313" key="3">
    <source>
        <dbReference type="EMBL" id="CAG6667741.1"/>
    </source>
</evidence>
<evidence type="ECO:0000256" key="1">
    <source>
        <dbReference type="SAM" id="Phobius"/>
    </source>
</evidence>